<evidence type="ECO:0000313" key="4">
    <source>
        <dbReference type="EMBL" id="KAH0863504.1"/>
    </source>
</evidence>
<dbReference type="EMBL" id="JAGKQM010000018">
    <property type="protein sequence ID" value="KAH0863504.1"/>
    <property type="molecule type" value="Genomic_DNA"/>
</dbReference>
<proteinExistence type="predicted"/>
<keyword evidence="5" id="KW-1185">Reference proteome</keyword>
<organism evidence="4 5">
    <name type="scientific">Brassica napus</name>
    <name type="common">Rape</name>
    <dbReference type="NCBI Taxonomy" id="3708"/>
    <lineage>
        <taxon>Eukaryota</taxon>
        <taxon>Viridiplantae</taxon>
        <taxon>Streptophyta</taxon>
        <taxon>Embryophyta</taxon>
        <taxon>Tracheophyta</taxon>
        <taxon>Spermatophyta</taxon>
        <taxon>Magnoliopsida</taxon>
        <taxon>eudicotyledons</taxon>
        <taxon>Gunneridae</taxon>
        <taxon>Pentapetalae</taxon>
        <taxon>rosids</taxon>
        <taxon>malvids</taxon>
        <taxon>Brassicales</taxon>
        <taxon>Brassicaceae</taxon>
        <taxon>Brassiceae</taxon>
        <taxon>Brassica</taxon>
    </lineage>
</organism>
<accession>A0ABQ7Y6Z5</accession>
<dbReference type="PANTHER" id="PTHR44102">
    <property type="entry name" value="PROTEIN NPG1"/>
    <property type="match status" value="1"/>
</dbReference>
<dbReference type="Pfam" id="PF14559">
    <property type="entry name" value="TPR_19"/>
    <property type="match status" value="1"/>
</dbReference>
<dbReference type="SMART" id="SM00028">
    <property type="entry name" value="TPR"/>
    <property type="match status" value="5"/>
</dbReference>
<comment type="caution">
    <text evidence="4">The sequence shown here is derived from an EMBL/GenBank/DDBJ whole genome shotgun (WGS) entry which is preliminary data.</text>
</comment>
<keyword evidence="2 3" id="KW-0802">TPR repeat</keyword>
<feature type="repeat" description="TPR" evidence="3">
    <location>
        <begin position="614"/>
        <end position="647"/>
    </location>
</feature>
<dbReference type="InterPro" id="IPR013105">
    <property type="entry name" value="TPR_2"/>
</dbReference>
<dbReference type="Proteomes" id="UP000824890">
    <property type="component" value="Unassembled WGS sequence"/>
</dbReference>
<sequence length="727" mass="81629">FIITEETTNKEAETLTHINAESNKAKGRDKKTEISSEKLHLSRLRQRVLSNIRMKCLCSGEQMRLIDEQDNKRPGLDVNSASAAEKLDNVNIDELELSLRETSSLNYEEASALLGRIEYQKGNIEAALRVFERIDINGITIKMKTALTVRQEPKYRRRSKTSFAPPPPMSVNLLFDAIFLKAKIILDILEASLSENVIDDIKLKETLTKAVELLPQLWKLADSPHDAILSYRRALLNHWKLDPETRARIQKEYAVFLLYSGVEAVPPNLRSQTEGAFIPRNNVEEAILLLLLLLRKVNQKRISWDAAILDHLTFALTVAGDLTALAKQLEKLRPEILDQRELYYTLSLCYNGAGEDLVALGLLRKLFSEREDVSGLLMASKICGERSGLAEEGIDYARRSLGNECVQLDGAARLVLGIALTESSRVSATEAERVARLSEGMQALESTDMTDPRVLHRLALENAEERKLDSALAYAKHALKLGAESDLQVWLLLARILSAQKRFSDAESIVDAALNETGKWEQGRLLRLKAKLRVAKGEVKDGIETYTQLLALLQVQSKSFSSVKKMPKGYDVEGLRSLELGTWHDLAHIYINLSQWRDAETCLSRSRLIGPYSPARYHTEGVLYKRQGQLEEAMEAFTTALDIDPMHVPSLISKAEILMELGNGSSIAVVRSFLMEALRIDRLNHTAWYILGKMFKAEGSVSSMQEAVECFQAAVTLEETMPVEPFR</sequence>
<dbReference type="PANTHER" id="PTHR44102:SF12">
    <property type="entry name" value="PROTEIN NPGR2"/>
    <property type="match status" value="1"/>
</dbReference>
<dbReference type="Pfam" id="PF07719">
    <property type="entry name" value="TPR_2"/>
    <property type="match status" value="1"/>
</dbReference>
<protein>
    <submittedName>
        <fullName evidence="4">Uncharacterized protein</fullName>
    </submittedName>
</protein>
<evidence type="ECO:0000256" key="1">
    <source>
        <dbReference type="ARBA" id="ARBA00022737"/>
    </source>
</evidence>
<dbReference type="Gene3D" id="1.25.40.10">
    <property type="entry name" value="Tetratricopeptide repeat domain"/>
    <property type="match status" value="2"/>
</dbReference>
<feature type="non-terminal residue" evidence="4">
    <location>
        <position position="1"/>
    </location>
</feature>
<dbReference type="InterPro" id="IPR019734">
    <property type="entry name" value="TPR_rpt"/>
</dbReference>
<dbReference type="SUPFAM" id="SSF48452">
    <property type="entry name" value="TPR-like"/>
    <property type="match status" value="2"/>
</dbReference>
<dbReference type="InterPro" id="IPR011990">
    <property type="entry name" value="TPR-like_helical_dom_sf"/>
</dbReference>
<dbReference type="InterPro" id="IPR043376">
    <property type="entry name" value="NPG1-like"/>
</dbReference>
<evidence type="ECO:0000313" key="5">
    <source>
        <dbReference type="Proteomes" id="UP000824890"/>
    </source>
</evidence>
<dbReference type="PROSITE" id="PS50005">
    <property type="entry name" value="TPR"/>
    <property type="match status" value="1"/>
</dbReference>
<reference evidence="4 5" key="1">
    <citation type="submission" date="2021-05" db="EMBL/GenBank/DDBJ databases">
        <title>Genome Assembly of Synthetic Allotetraploid Brassica napus Reveals Homoeologous Exchanges between Subgenomes.</title>
        <authorList>
            <person name="Davis J.T."/>
        </authorList>
    </citation>
    <scope>NUCLEOTIDE SEQUENCE [LARGE SCALE GENOMIC DNA]</scope>
    <source>
        <strain evidence="5">cv. Da-Ae</strain>
        <tissue evidence="4">Seedling</tissue>
    </source>
</reference>
<evidence type="ECO:0000256" key="2">
    <source>
        <dbReference type="ARBA" id="ARBA00022803"/>
    </source>
</evidence>
<evidence type="ECO:0000256" key="3">
    <source>
        <dbReference type="PROSITE-ProRule" id="PRU00339"/>
    </source>
</evidence>
<gene>
    <name evidence="4" type="ORF">HID58_080715</name>
</gene>
<keyword evidence="1" id="KW-0677">Repeat</keyword>
<name>A0ABQ7Y6Z5_BRANA</name>
<dbReference type="PROSITE" id="PS50293">
    <property type="entry name" value="TPR_REGION"/>
    <property type="match status" value="1"/>
</dbReference>